<accession>A0AA89L0S5</accession>
<organism evidence="2 3">
    <name type="scientific">Latilactobacillus graminis DSM 20719</name>
    <dbReference type="NCBI Taxonomy" id="1423752"/>
    <lineage>
        <taxon>Bacteria</taxon>
        <taxon>Bacillati</taxon>
        <taxon>Bacillota</taxon>
        <taxon>Bacilli</taxon>
        <taxon>Lactobacillales</taxon>
        <taxon>Lactobacillaceae</taxon>
        <taxon>Latilactobacillus</taxon>
    </lineage>
</organism>
<gene>
    <name evidence="2" type="ORF">FC90_GL001477</name>
</gene>
<comment type="caution">
    <text evidence="2">The sequence shown here is derived from an EMBL/GenBank/DDBJ whole genome shotgun (WGS) entry which is preliminary data.</text>
</comment>
<evidence type="ECO:0000313" key="2">
    <source>
        <dbReference type="EMBL" id="KRM23684.1"/>
    </source>
</evidence>
<dbReference type="EMBL" id="AYZB01000008">
    <property type="protein sequence ID" value="KRM23684.1"/>
    <property type="molecule type" value="Genomic_DNA"/>
</dbReference>
<evidence type="ECO:0000256" key="1">
    <source>
        <dbReference type="SAM" id="Coils"/>
    </source>
</evidence>
<feature type="coiled-coil region" evidence="1">
    <location>
        <begin position="248"/>
        <end position="282"/>
    </location>
</feature>
<proteinExistence type="predicted"/>
<dbReference type="Proteomes" id="UP000050823">
    <property type="component" value="Unassembled WGS sequence"/>
</dbReference>
<evidence type="ECO:0000313" key="3">
    <source>
        <dbReference type="Proteomes" id="UP000050823"/>
    </source>
</evidence>
<keyword evidence="1" id="KW-0175">Coiled coil</keyword>
<reference evidence="2 3" key="1">
    <citation type="journal article" date="2015" name="Genome Announc.">
        <title>Expanding the biotechnology potential of lactobacilli through comparative genomics of 213 strains and associated genera.</title>
        <authorList>
            <person name="Sun Z."/>
            <person name="Harris H.M."/>
            <person name="McCann A."/>
            <person name="Guo C."/>
            <person name="Argimon S."/>
            <person name="Zhang W."/>
            <person name="Yang X."/>
            <person name="Jeffery I.B."/>
            <person name="Cooney J.C."/>
            <person name="Kagawa T.F."/>
            <person name="Liu W."/>
            <person name="Song Y."/>
            <person name="Salvetti E."/>
            <person name="Wrobel A."/>
            <person name="Rasinkangas P."/>
            <person name="Parkhill J."/>
            <person name="Rea M.C."/>
            <person name="O'Sullivan O."/>
            <person name="Ritari J."/>
            <person name="Douillard F.P."/>
            <person name="Paul Ross R."/>
            <person name="Yang R."/>
            <person name="Briner A.E."/>
            <person name="Felis G.E."/>
            <person name="de Vos W.M."/>
            <person name="Barrangou R."/>
            <person name="Klaenhammer T.R."/>
            <person name="Caufield P.W."/>
            <person name="Cui Y."/>
            <person name="Zhang H."/>
            <person name="O'Toole P.W."/>
        </authorList>
    </citation>
    <scope>NUCLEOTIDE SEQUENCE [LARGE SCALE GENOMIC DNA]</scope>
    <source>
        <strain evidence="2 3">DSM 20719</strain>
    </source>
</reference>
<dbReference type="AlphaFoldDB" id="A0AA89L0S5"/>
<name>A0AA89L0S5_9LACO</name>
<sequence>MAVLSVVGTAFFLSSRSIFVDDSPIFDSKIGLASEQTIGNAKVKIVQRNINSKAGYGEILFEINESTSNNIGQKYQAIIGQVEKDGKHETVLPSTLKKVSEHYYVLQFKNFKPKWHRFLIDFGQLDKTQLIAGKDYQRMLKGDNDQATSTANTKKIAQKPFNIDYRKTKTSTISKPRKKTVYLAEGLTLDLNTNEKKINTVKQDIKKGNKQLKAMYDKIKAIKADEAYQTDADIKDSESQITTIKASIKSTKETLSKAKTALSELYDQQNNLRAKLRRLNHN</sequence>
<protein>
    <submittedName>
        <fullName evidence="2">Uncharacterized protein</fullName>
    </submittedName>
</protein>